<organism evidence="2 3">
    <name type="scientific">Aquatica leii</name>
    <dbReference type="NCBI Taxonomy" id="1421715"/>
    <lineage>
        <taxon>Eukaryota</taxon>
        <taxon>Metazoa</taxon>
        <taxon>Ecdysozoa</taxon>
        <taxon>Arthropoda</taxon>
        <taxon>Hexapoda</taxon>
        <taxon>Insecta</taxon>
        <taxon>Pterygota</taxon>
        <taxon>Neoptera</taxon>
        <taxon>Endopterygota</taxon>
        <taxon>Coleoptera</taxon>
        <taxon>Polyphaga</taxon>
        <taxon>Elateriformia</taxon>
        <taxon>Elateroidea</taxon>
        <taxon>Lampyridae</taxon>
        <taxon>Luciolinae</taxon>
        <taxon>Aquatica</taxon>
    </lineage>
</organism>
<sequence length="160" mass="19245">MNILKNAKTLKGTDIWINEDYLKEVQEERRRLIPYMTEAKNKGYKALIRYDKLIINNETYRTKDLEKDEEHENGEASNKSRQKKLCRIGRNGRKLQKKQRNTSSYKKNNNKKKTSKQTRKRSRVANCYVKHISQKSSNERLQFQNGMYNLIYIYLFLLVF</sequence>
<accession>A0AAN7PVU2</accession>
<feature type="compositionally biased region" description="Basic and acidic residues" evidence="1">
    <location>
        <begin position="61"/>
        <end position="74"/>
    </location>
</feature>
<feature type="compositionally biased region" description="Basic residues" evidence="1">
    <location>
        <begin position="108"/>
        <end position="123"/>
    </location>
</feature>
<evidence type="ECO:0000313" key="3">
    <source>
        <dbReference type="Proteomes" id="UP001353858"/>
    </source>
</evidence>
<feature type="region of interest" description="Disordered" evidence="1">
    <location>
        <begin position="61"/>
        <end position="123"/>
    </location>
</feature>
<keyword evidence="3" id="KW-1185">Reference proteome</keyword>
<name>A0AAN7PVU2_9COLE</name>
<reference evidence="3" key="1">
    <citation type="submission" date="2023-01" db="EMBL/GenBank/DDBJ databases">
        <title>Key to firefly adult light organ development and bioluminescence: homeobox transcription factors regulate luciferase expression and transportation to peroxisome.</title>
        <authorList>
            <person name="Fu X."/>
        </authorList>
    </citation>
    <scope>NUCLEOTIDE SEQUENCE [LARGE SCALE GENOMIC DNA]</scope>
</reference>
<dbReference type="EMBL" id="JARPUR010000004">
    <property type="protein sequence ID" value="KAK4877387.1"/>
    <property type="molecule type" value="Genomic_DNA"/>
</dbReference>
<evidence type="ECO:0000313" key="2">
    <source>
        <dbReference type="EMBL" id="KAK4877387.1"/>
    </source>
</evidence>
<evidence type="ECO:0000256" key="1">
    <source>
        <dbReference type="SAM" id="MobiDB-lite"/>
    </source>
</evidence>
<dbReference type="Proteomes" id="UP001353858">
    <property type="component" value="Unassembled WGS sequence"/>
</dbReference>
<comment type="caution">
    <text evidence="2">The sequence shown here is derived from an EMBL/GenBank/DDBJ whole genome shotgun (WGS) entry which is preliminary data.</text>
</comment>
<dbReference type="AlphaFoldDB" id="A0AAN7PVU2"/>
<proteinExistence type="predicted"/>
<gene>
    <name evidence="2" type="ORF">RN001_009893</name>
</gene>
<feature type="compositionally biased region" description="Basic residues" evidence="1">
    <location>
        <begin position="80"/>
        <end position="100"/>
    </location>
</feature>
<protein>
    <submittedName>
        <fullName evidence="2">Uncharacterized protein</fullName>
    </submittedName>
</protein>